<keyword evidence="1" id="KW-0732">Signal</keyword>
<dbReference type="Pfam" id="PF02098">
    <property type="entry name" value="His_binding"/>
    <property type="match status" value="1"/>
</dbReference>
<dbReference type="EMBL" id="GBBK01000312">
    <property type="protein sequence ID" value="JAC24170.1"/>
    <property type="molecule type" value="mRNA"/>
</dbReference>
<proteinExistence type="evidence at transcript level"/>
<dbReference type="AlphaFoldDB" id="A0A023FU43"/>
<dbReference type="InterPro" id="IPR012674">
    <property type="entry name" value="Calycin"/>
</dbReference>
<feature type="signal peptide" evidence="1">
    <location>
        <begin position="1"/>
        <end position="23"/>
    </location>
</feature>
<accession>A0A023FU43</accession>
<dbReference type="GO" id="GO:0030682">
    <property type="term" value="P:symbiont-mediated perturbation of host defenses"/>
    <property type="evidence" value="ECO:0007669"/>
    <property type="project" value="InterPro"/>
</dbReference>
<evidence type="ECO:0000256" key="1">
    <source>
        <dbReference type="SAM" id="SignalP"/>
    </source>
</evidence>
<protein>
    <submittedName>
        <fullName evidence="2">Putative lipocalin</fullName>
    </submittedName>
</protein>
<evidence type="ECO:0000313" key="2">
    <source>
        <dbReference type="EMBL" id="JAC24170.1"/>
    </source>
</evidence>
<reference evidence="2" key="1">
    <citation type="submission" date="2014-03" db="EMBL/GenBank/DDBJ databases">
        <title>The sialotranscriptome of Amblyomma triste, Amblyomma parvum and Amblyomma cajennense ticks, uncovered by 454-based RNA-seq.</title>
        <authorList>
            <person name="Garcia G.R."/>
            <person name="Gardinassi L.G."/>
            <person name="Ribeiro J.M."/>
            <person name="Anatriello E."/>
            <person name="Ferreira B.R."/>
            <person name="Moreira H.N."/>
            <person name="Mafra C."/>
            <person name="Olegario M.M."/>
            <person name="Szabo P.J."/>
            <person name="Miranda-Santos I.K."/>
            <person name="Maruyama S.R."/>
        </authorList>
    </citation>
    <scope>NUCLEOTIDE SEQUENCE</scope>
    <source>
        <strain evidence="2">Uberlandia</strain>
        <tissue evidence="2">Salivary glands</tissue>
    </source>
</reference>
<organism evidence="2">
    <name type="scientific">Amblyomma cajennense</name>
    <name type="common">Cayenne tick</name>
    <name type="synonym">Acarus cajennensis</name>
    <dbReference type="NCBI Taxonomy" id="34607"/>
    <lineage>
        <taxon>Eukaryota</taxon>
        <taxon>Metazoa</taxon>
        <taxon>Ecdysozoa</taxon>
        <taxon>Arthropoda</taxon>
        <taxon>Chelicerata</taxon>
        <taxon>Arachnida</taxon>
        <taxon>Acari</taxon>
        <taxon>Parasitiformes</taxon>
        <taxon>Ixodida</taxon>
        <taxon>Ixodoidea</taxon>
        <taxon>Ixodidae</taxon>
        <taxon>Amblyomminae</taxon>
        <taxon>Amblyomma</taxon>
    </lineage>
</organism>
<dbReference type="GO" id="GO:0043176">
    <property type="term" value="F:amine binding"/>
    <property type="evidence" value="ECO:0007669"/>
    <property type="project" value="InterPro"/>
</dbReference>
<dbReference type="Gene3D" id="2.40.128.20">
    <property type="match status" value="1"/>
</dbReference>
<name>A0A023FU43_AMBCJ</name>
<sequence>MDLQPWYLLYLIAVVMATCPGEAKKVCTSGTRNGGARCISPWQFMSSSNIYLIKSNMSYKGITCIKARTLEKDPEKQTLSHVVSFYVNASQTWLAMNATYNPLKTHTTGRAKAFTSVYNGETTNYTFSLLGTYYAIVRKEKGSSSEDLRNSCELWVNDKYFNRNCTAKKERCEKKFRTICGPNPEISYDCYNCNQPKRGDN</sequence>
<feature type="chain" id="PRO_5001521334" evidence="1">
    <location>
        <begin position="24"/>
        <end position="201"/>
    </location>
</feature>
<dbReference type="InterPro" id="IPR002970">
    <property type="entry name" value="Tick_his-bd"/>
</dbReference>